<evidence type="ECO:0000313" key="7">
    <source>
        <dbReference type="EMBL" id="CAG5134809.1"/>
    </source>
</evidence>
<comment type="subcellular location">
    <subcellularLocation>
        <location evidence="1">Membrane</location>
    </subcellularLocation>
</comment>
<keyword evidence="4" id="KW-1133">Transmembrane helix</keyword>
<sequence>MSDRRVPFSSTDEASVASSPRAEDEQERVQKKTFTNWMNTYLCQNLFEDVKDGTVLLSLLEVLSGEKL</sequence>
<protein>
    <recommendedName>
        <fullName evidence="9">Calponin-homology (CH) domain-containing protein</fullName>
    </recommendedName>
</protein>
<feature type="non-terminal residue" evidence="7">
    <location>
        <position position="1"/>
    </location>
</feature>
<feature type="compositionally biased region" description="Polar residues" evidence="6">
    <location>
        <begin position="8"/>
        <end position="18"/>
    </location>
</feature>
<gene>
    <name evidence="7" type="ORF">CUNI_LOCUS20367</name>
</gene>
<dbReference type="InterPro" id="IPR036872">
    <property type="entry name" value="CH_dom_sf"/>
</dbReference>
<evidence type="ECO:0008006" key="9">
    <source>
        <dbReference type="Google" id="ProtNLM"/>
    </source>
</evidence>
<evidence type="ECO:0000256" key="5">
    <source>
        <dbReference type="ARBA" id="ARBA00023136"/>
    </source>
</evidence>
<dbReference type="OrthoDB" id="18853at2759"/>
<dbReference type="InterPro" id="IPR001589">
    <property type="entry name" value="Actinin_actin-bd_CS"/>
</dbReference>
<evidence type="ECO:0000256" key="1">
    <source>
        <dbReference type="ARBA" id="ARBA00004370"/>
    </source>
</evidence>
<dbReference type="GO" id="GO:0007097">
    <property type="term" value="P:nuclear migration"/>
    <property type="evidence" value="ECO:0007669"/>
    <property type="project" value="TreeGrafter"/>
</dbReference>
<dbReference type="PROSITE" id="PS00019">
    <property type="entry name" value="ACTININ_1"/>
    <property type="match status" value="1"/>
</dbReference>
<dbReference type="Gene3D" id="1.10.418.10">
    <property type="entry name" value="Calponin-like domain"/>
    <property type="match status" value="1"/>
</dbReference>
<dbReference type="PANTHER" id="PTHR47535">
    <property type="entry name" value="MUSCLE-SPECIFIC PROTEIN 300 KDA, ISOFORM G"/>
    <property type="match status" value="1"/>
</dbReference>
<proteinExistence type="predicted"/>
<evidence type="ECO:0000256" key="3">
    <source>
        <dbReference type="ARBA" id="ARBA00022737"/>
    </source>
</evidence>
<dbReference type="InterPro" id="IPR052403">
    <property type="entry name" value="LINC-complex_assoc"/>
</dbReference>
<accession>A0A8S3ZZ91</accession>
<evidence type="ECO:0000256" key="4">
    <source>
        <dbReference type="ARBA" id="ARBA00022989"/>
    </source>
</evidence>
<dbReference type="GO" id="GO:0051015">
    <property type="term" value="F:actin filament binding"/>
    <property type="evidence" value="ECO:0007669"/>
    <property type="project" value="TreeGrafter"/>
</dbReference>
<dbReference type="GO" id="GO:0005737">
    <property type="term" value="C:cytoplasm"/>
    <property type="evidence" value="ECO:0007669"/>
    <property type="project" value="TreeGrafter"/>
</dbReference>
<dbReference type="AlphaFoldDB" id="A0A8S3ZZ91"/>
<reference evidence="7" key="1">
    <citation type="submission" date="2021-04" db="EMBL/GenBank/DDBJ databases">
        <authorList>
            <consortium name="Molecular Ecology Group"/>
        </authorList>
    </citation>
    <scope>NUCLEOTIDE SEQUENCE</scope>
</reference>
<keyword evidence="2" id="KW-0812">Transmembrane</keyword>
<feature type="region of interest" description="Disordered" evidence="6">
    <location>
        <begin position="1"/>
        <end position="28"/>
    </location>
</feature>
<evidence type="ECO:0000313" key="8">
    <source>
        <dbReference type="Proteomes" id="UP000678393"/>
    </source>
</evidence>
<keyword evidence="3" id="KW-0677">Repeat</keyword>
<dbReference type="Proteomes" id="UP000678393">
    <property type="component" value="Unassembled WGS sequence"/>
</dbReference>
<dbReference type="SUPFAM" id="SSF47576">
    <property type="entry name" value="Calponin-homology domain, CH-domain"/>
    <property type="match status" value="1"/>
</dbReference>
<keyword evidence="8" id="KW-1185">Reference proteome</keyword>
<organism evidence="7 8">
    <name type="scientific">Candidula unifasciata</name>
    <dbReference type="NCBI Taxonomy" id="100452"/>
    <lineage>
        <taxon>Eukaryota</taxon>
        <taxon>Metazoa</taxon>
        <taxon>Spiralia</taxon>
        <taxon>Lophotrochozoa</taxon>
        <taxon>Mollusca</taxon>
        <taxon>Gastropoda</taxon>
        <taxon>Heterobranchia</taxon>
        <taxon>Euthyneura</taxon>
        <taxon>Panpulmonata</taxon>
        <taxon>Eupulmonata</taxon>
        <taxon>Stylommatophora</taxon>
        <taxon>Helicina</taxon>
        <taxon>Helicoidea</taxon>
        <taxon>Geomitridae</taxon>
        <taxon>Candidula</taxon>
    </lineage>
</organism>
<dbReference type="GO" id="GO:0005640">
    <property type="term" value="C:nuclear outer membrane"/>
    <property type="evidence" value="ECO:0007669"/>
    <property type="project" value="TreeGrafter"/>
</dbReference>
<dbReference type="PANTHER" id="PTHR47535:SF1">
    <property type="entry name" value="NESPRIN-1"/>
    <property type="match status" value="1"/>
</dbReference>
<keyword evidence="5" id="KW-0472">Membrane</keyword>
<evidence type="ECO:0000256" key="2">
    <source>
        <dbReference type="ARBA" id="ARBA00022692"/>
    </source>
</evidence>
<comment type="caution">
    <text evidence="7">The sequence shown here is derived from an EMBL/GenBank/DDBJ whole genome shotgun (WGS) entry which is preliminary data.</text>
</comment>
<evidence type="ECO:0000256" key="6">
    <source>
        <dbReference type="SAM" id="MobiDB-lite"/>
    </source>
</evidence>
<name>A0A8S3ZZ91_9EUPU</name>
<dbReference type="GO" id="GO:0034993">
    <property type="term" value="C:meiotic nuclear membrane microtubule tethering complex"/>
    <property type="evidence" value="ECO:0007669"/>
    <property type="project" value="TreeGrafter"/>
</dbReference>
<dbReference type="EMBL" id="CAJHNH020007601">
    <property type="protein sequence ID" value="CAG5134809.1"/>
    <property type="molecule type" value="Genomic_DNA"/>
</dbReference>